<dbReference type="Pfam" id="PF23650">
    <property type="entry name" value="DUF7148"/>
    <property type="match status" value="1"/>
</dbReference>
<feature type="domain" description="DUF7148" evidence="1">
    <location>
        <begin position="24"/>
        <end position="164"/>
    </location>
</feature>
<proteinExistence type="predicted"/>
<sequence>MPVAAPWLPPQPQVVVAAAAAAAPHVQLATARLPADVNVATFNRHLYQWAATLTTNGRNLPFSLPLKADPREDGFQISLLRVADGGAVVSVADIVASVEASDAGAGNVLFVRFYEGDGAAAVGLGGSKDRPTEQRLQTLLDGLVDVPLIMQTMPDAIKKAVVYAR</sequence>
<protein>
    <recommendedName>
        <fullName evidence="1">DUF7148 domain-containing protein</fullName>
    </recommendedName>
</protein>
<dbReference type="EMBL" id="LHPG02000017">
    <property type="protein sequence ID" value="PRW33255.1"/>
    <property type="molecule type" value="Genomic_DNA"/>
</dbReference>
<reference evidence="2 3" key="1">
    <citation type="journal article" date="2018" name="Plant J.">
        <title>Genome sequences of Chlorella sorokiniana UTEX 1602 and Micractinium conductrix SAG 241.80: implications to maltose excretion by a green alga.</title>
        <authorList>
            <person name="Arriola M.B."/>
            <person name="Velmurugan N."/>
            <person name="Zhang Y."/>
            <person name="Plunkett M.H."/>
            <person name="Hondzo H."/>
            <person name="Barney B.M."/>
        </authorList>
    </citation>
    <scope>NUCLEOTIDE SEQUENCE [LARGE SCALE GENOMIC DNA]</scope>
    <source>
        <strain evidence="3">UTEX 1602</strain>
    </source>
</reference>
<dbReference type="PANTHER" id="PTHR36352:SF1">
    <property type="entry name" value="EXPRESSED PROTEIN"/>
    <property type="match status" value="1"/>
</dbReference>
<name>A0A2P6TGL9_CHLSO</name>
<dbReference type="InterPro" id="IPR055572">
    <property type="entry name" value="DUF7148"/>
</dbReference>
<evidence type="ECO:0000259" key="1">
    <source>
        <dbReference type="Pfam" id="PF23650"/>
    </source>
</evidence>
<dbReference type="OrthoDB" id="1930092at2759"/>
<comment type="caution">
    <text evidence="2">The sequence shown here is derived from an EMBL/GenBank/DDBJ whole genome shotgun (WGS) entry which is preliminary data.</text>
</comment>
<dbReference type="AlphaFoldDB" id="A0A2P6TGL9"/>
<dbReference type="Proteomes" id="UP000239899">
    <property type="component" value="Unassembled WGS sequence"/>
</dbReference>
<keyword evidence="3" id="KW-1185">Reference proteome</keyword>
<dbReference type="PANTHER" id="PTHR36352">
    <property type="entry name" value="EXPRESSED PROTEIN"/>
    <property type="match status" value="1"/>
</dbReference>
<evidence type="ECO:0000313" key="3">
    <source>
        <dbReference type="Proteomes" id="UP000239899"/>
    </source>
</evidence>
<gene>
    <name evidence="2" type="ORF">C2E21_7794</name>
</gene>
<accession>A0A2P6TGL9</accession>
<evidence type="ECO:0000313" key="2">
    <source>
        <dbReference type="EMBL" id="PRW33255.1"/>
    </source>
</evidence>
<organism evidence="2 3">
    <name type="scientific">Chlorella sorokiniana</name>
    <name type="common">Freshwater green alga</name>
    <dbReference type="NCBI Taxonomy" id="3076"/>
    <lineage>
        <taxon>Eukaryota</taxon>
        <taxon>Viridiplantae</taxon>
        <taxon>Chlorophyta</taxon>
        <taxon>core chlorophytes</taxon>
        <taxon>Trebouxiophyceae</taxon>
        <taxon>Chlorellales</taxon>
        <taxon>Chlorellaceae</taxon>
        <taxon>Chlorella clade</taxon>
        <taxon>Chlorella</taxon>
    </lineage>
</organism>